<proteinExistence type="inferred from homology"/>
<comment type="subcellular location">
    <subcellularLocation>
        <location evidence="2">Membrane</location>
        <topology evidence="2">Multi-pass membrane protein</topology>
    </subcellularLocation>
</comment>
<dbReference type="Gene3D" id="1.20.120.1630">
    <property type="match status" value="1"/>
</dbReference>
<organism evidence="13 14">
    <name type="scientific">Sphingobium fuliginis (strain ATCC 27551)</name>
    <dbReference type="NCBI Taxonomy" id="336203"/>
    <lineage>
        <taxon>Bacteria</taxon>
        <taxon>Pseudomonadati</taxon>
        <taxon>Pseudomonadota</taxon>
        <taxon>Alphaproteobacteria</taxon>
        <taxon>Sphingomonadales</taxon>
        <taxon>Sphingomonadaceae</taxon>
        <taxon>Sphingobium</taxon>
    </lineage>
</organism>
<keyword evidence="7" id="KW-0949">S-adenosyl-L-methionine</keyword>
<reference evidence="14" key="1">
    <citation type="journal article" date="2019" name="Int. J. Syst. Evol. Microbiol.">
        <title>The Global Catalogue of Microorganisms (GCM) 10K type strain sequencing project: providing services to taxonomists for standard genome sequencing and annotation.</title>
        <authorList>
            <consortium name="The Broad Institute Genomics Platform"/>
            <consortium name="The Broad Institute Genome Sequencing Center for Infectious Disease"/>
            <person name="Wu L."/>
            <person name="Ma J."/>
        </authorList>
    </citation>
    <scope>NUCLEOTIDE SEQUENCE [LARGE SCALE GENOMIC DNA]</scope>
    <source>
        <strain evidence="14">CCM 7327</strain>
    </source>
</reference>
<evidence type="ECO:0000256" key="9">
    <source>
        <dbReference type="ARBA" id="ARBA00022989"/>
    </source>
</evidence>
<keyword evidence="5" id="KW-0489">Methyltransferase</keyword>
<keyword evidence="8 12" id="KW-0812">Transmembrane</keyword>
<keyword evidence="14" id="KW-1185">Reference proteome</keyword>
<evidence type="ECO:0000313" key="14">
    <source>
        <dbReference type="Proteomes" id="UP000628109"/>
    </source>
</evidence>
<feature type="transmembrane region" description="Helical" evidence="12">
    <location>
        <begin position="46"/>
        <end position="67"/>
    </location>
</feature>
<keyword evidence="6" id="KW-0808">Transferase</keyword>
<keyword evidence="10 12" id="KW-0472">Membrane</keyword>
<sequence length="243" mass="27515">MKRLAFLSFSAIAYAVFLSTFLYLIAFVAGLPILPKSVDHGGGAPVIIAVLVDLLLITAFALQHSIMARPGFKRLWTMLVPEPIERSIYVLAASLALILLFMLWQPVPDVLWRVGGSGAVLLWAVFGLGWLIVLLSTFLISHFELFGLKQSWDHVHGRARRLAVFRTPFFYRLVRHPLYSGFFIAFWATPYMTLGHLMFATGMSTFMLVAIRFEERDLVGTFGEDYVRYRARTGMLAPRLRRG</sequence>
<evidence type="ECO:0000256" key="10">
    <source>
        <dbReference type="ARBA" id="ARBA00023136"/>
    </source>
</evidence>
<comment type="caution">
    <text evidence="13">The sequence shown here is derived from an EMBL/GenBank/DDBJ whole genome shotgun (WGS) entry which is preliminary data.</text>
</comment>
<name>A0ABQ1EXQ4_SPHSA</name>
<accession>A0ABQ1EXQ4</accession>
<evidence type="ECO:0000256" key="3">
    <source>
        <dbReference type="ARBA" id="ARBA00010631"/>
    </source>
</evidence>
<comment type="catalytic activity">
    <reaction evidence="11">
        <text>methanethiol + S-adenosyl-L-methionine = dimethyl sulfide + S-adenosyl-L-homocysteine + H(+)</text>
        <dbReference type="Rhea" id="RHEA:50428"/>
        <dbReference type="ChEBI" id="CHEBI:15378"/>
        <dbReference type="ChEBI" id="CHEBI:16007"/>
        <dbReference type="ChEBI" id="CHEBI:17437"/>
        <dbReference type="ChEBI" id="CHEBI:57856"/>
        <dbReference type="ChEBI" id="CHEBI:59789"/>
        <dbReference type="EC" id="2.1.1.334"/>
    </reaction>
</comment>
<evidence type="ECO:0000256" key="12">
    <source>
        <dbReference type="SAM" id="Phobius"/>
    </source>
</evidence>
<evidence type="ECO:0000256" key="4">
    <source>
        <dbReference type="ARBA" id="ARBA00012149"/>
    </source>
</evidence>
<dbReference type="PANTHER" id="PTHR31040:SF1">
    <property type="entry name" value="NURIM"/>
    <property type="match status" value="1"/>
</dbReference>
<dbReference type="Proteomes" id="UP000628109">
    <property type="component" value="Unassembled WGS sequence"/>
</dbReference>
<evidence type="ECO:0000256" key="5">
    <source>
        <dbReference type="ARBA" id="ARBA00022603"/>
    </source>
</evidence>
<keyword evidence="9 12" id="KW-1133">Transmembrane helix</keyword>
<gene>
    <name evidence="13" type="ORF">GCM10019071_21670</name>
</gene>
<dbReference type="InterPro" id="IPR054700">
    <property type="entry name" value="MddA"/>
</dbReference>
<dbReference type="NCBIfam" id="NF045656">
    <property type="entry name" value="MeththiolMtaseMddA"/>
    <property type="match status" value="1"/>
</dbReference>
<comment type="similarity">
    <text evidence="3">Belongs to the nurim family.</text>
</comment>
<dbReference type="PANTHER" id="PTHR31040">
    <property type="entry name" value="NURIM"/>
    <property type="match status" value="1"/>
</dbReference>
<feature type="transmembrane region" description="Helical" evidence="12">
    <location>
        <begin position="12"/>
        <end position="34"/>
    </location>
</feature>
<evidence type="ECO:0000256" key="11">
    <source>
        <dbReference type="ARBA" id="ARBA00048134"/>
    </source>
</evidence>
<dbReference type="EC" id="2.1.1.334" evidence="4"/>
<dbReference type="InterPro" id="IPR033580">
    <property type="entry name" value="Nurim-like"/>
</dbReference>
<evidence type="ECO:0000256" key="2">
    <source>
        <dbReference type="ARBA" id="ARBA00004141"/>
    </source>
</evidence>
<evidence type="ECO:0000256" key="8">
    <source>
        <dbReference type="ARBA" id="ARBA00022692"/>
    </source>
</evidence>
<evidence type="ECO:0000256" key="7">
    <source>
        <dbReference type="ARBA" id="ARBA00022691"/>
    </source>
</evidence>
<evidence type="ECO:0000313" key="13">
    <source>
        <dbReference type="EMBL" id="GFZ91249.1"/>
    </source>
</evidence>
<dbReference type="EMBL" id="BMDU01000004">
    <property type="protein sequence ID" value="GFZ91249.1"/>
    <property type="molecule type" value="Genomic_DNA"/>
</dbReference>
<dbReference type="RefSeq" id="WP_065846722.1">
    <property type="nucleotide sequence ID" value="NZ_BMDU01000004.1"/>
</dbReference>
<feature type="transmembrane region" description="Helical" evidence="12">
    <location>
        <begin position="88"/>
        <end position="107"/>
    </location>
</feature>
<comment type="function">
    <text evidence="1">Catalyzes the methylation of methanethiol (MeSH) to yield dimethylsulphide (DMS).</text>
</comment>
<evidence type="ECO:0000256" key="6">
    <source>
        <dbReference type="ARBA" id="ARBA00022679"/>
    </source>
</evidence>
<protein>
    <recommendedName>
        <fullName evidence="4">methanethiol S-methyltransferase</fullName>
        <ecNumber evidence="4">2.1.1.334</ecNumber>
    </recommendedName>
</protein>
<evidence type="ECO:0000256" key="1">
    <source>
        <dbReference type="ARBA" id="ARBA00002096"/>
    </source>
</evidence>
<feature type="transmembrane region" description="Helical" evidence="12">
    <location>
        <begin position="119"/>
        <end position="148"/>
    </location>
</feature>